<keyword evidence="6 11" id="KW-0411">Iron-sulfur</keyword>
<comment type="cofactor">
    <cofactor evidence="11">
        <name>[4Fe-4S] cluster</name>
        <dbReference type="ChEBI" id="CHEBI:49883"/>
    </cofactor>
    <text evidence="11">Binds 1 [4Fe-4S] cluster per subunit. Following nitrosylation of the [4Fe-4S] cluster binds 1 [4Fe-8(NO)] cluster per subunit.</text>
</comment>
<evidence type="ECO:0000313" key="14">
    <source>
        <dbReference type="Proteomes" id="UP001356095"/>
    </source>
</evidence>
<evidence type="ECO:0000256" key="5">
    <source>
        <dbReference type="ARBA" id="ARBA00023004"/>
    </source>
</evidence>
<comment type="subcellular location">
    <subcellularLocation>
        <location evidence="1 11">Cytoplasm</location>
    </subcellularLocation>
</comment>
<keyword evidence="5 11" id="KW-0408">Iron</keyword>
<dbReference type="Pfam" id="PF02467">
    <property type="entry name" value="Whib"/>
    <property type="match status" value="1"/>
</dbReference>
<keyword evidence="3 11" id="KW-0004">4Fe-4S</keyword>
<protein>
    <recommendedName>
        <fullName evidence="11">Transcriptional regulator WhiB</fullName>
    </recommendedName>
</protein>
<dbReference type="PANTHER" id="PTHR38839">
    <property type="entry name" value="TRANSCRIPTIONAL REGULATOR WHID-RELATED"/>
    <property type="match status" value="1"/>
</dbReference>
<dbReference type="InterPro" id="IPR034768">
    <property type="entry name" value="4FE4S_WBL"/>
</dbReference>
<keyword evidence="8 11" id="KW-0238">DNA-binding</keyword>
<feature type="binding site" evidence="11">
    <location>
        <position position="43"/>
    </location>
    <ligand>
        <name>[4Fe-4S] cluster</name>
        <dbReference type="ChEBI" id="CHEBI:49883"/>
    </ligand>
</feature>
<evidence type="ECO:0000313" key="13">
    <source>
        <dbReference type="EMBL" id="MEE2041257.1"/>
    </source>
</evidence>
<dbReference type="InterPro" id="IPR003482">
    <property type="entry name" value="Whib"/>
</dbReference>
<dbReference type="EMBL" id="JAUZMY010000045">
    <property type="protein sequence ID" value="MEE2041257.1"/>
    <property type="molecule type" value="Genomic_DNA"/>
</dbReference>
<accession>A0ABU7KGY2</accession>
<keyword evidence="7 11" id="KW-0805">Transcription regulation</keyword>
<organism evidence="13 14">
    <name type="scientific">Nocardiopsis codii</name>
    <dbReference type="NCBI Taxonomy" id="3065942"/>
    <lineage>
        <taxon>Bacteria</taxon>
        <taxon>Bacillati</taxon>
        <taxon>Actinomycetota</taxon>
        <taxon>Actinomycetes</taxon>
        <taxon>Streptosporangiales</taxon>
        <taxon>Nocardiopsidaceae</taxon>
        <taxon>Nocardiopsis</taxon>
    </lineage>
</organism>
<evidence type="ECO:0000256" key="6">
    <source>
        <dbReference type="ARBA" id="ARBA00023014"/>
    </source>
</evidence>
<evidence type="ECO:0000256" key="2">
    <source>
        <dbReference type="ARBA" id="ARBA00006597"/>
    </source>
</evidence>
<comment type="similarity">
    <text evidence="2 11">Belongs to the WhiB family.</text>
</comment>
<comment type="PTM">
    <text evidence="11">Upon Fe-S cluster removal intramolecular disulfide bonds are formed.</text>
</comment>
<evidence type="ECO:0000256" key="7">
    <source>
        <dbReference type="ARBA" id="ARBA00023015"/>
    </source>
</evidence>
<evidence type="ECO:0000256" key="8">
    <source>
        <dbReference type="ARBA" id="ARBA00023125"/>
    </source>
</evidence>
<feature type="binding site" evidence="11">
    <location>
        <position position="34"/>
    </location>
    <ligand>
        <name>[4Fe-4S] cluster</name>
        <dbReference type="ChEBI" id="CHEBI:49883"/>
    </ligand>
</feature>
<keyword evidence="9 11" id="KW-1015">Disulfide bond</keyword>
<comment type="PTM">
    <text evidence="11">The Fe-S cluster can be nitrosylated by nitric oxide (NO).</text>
</comment>
<feature type="domain" description="4Fe-4S Wbl-type" evidence="12">
    <location>
        <begin position="7"/>
        <end position="67"/>
    </location>
</feature>
<keyword evidence="11" id="KW-0963">Cytoplasm</keyword>
<dbReference type="HAMAP" id="MF_01479">
    <property type="entry name" value="WhiB"/>
    <property type="match status" value="1"/>
</dbReference>
<proteinExistence type="inferred from homology"/>
<evidence type="ECO:0000256" key="4">
    <source>
        <dbReference type="ARBA" id="ARBA00022723"/>
    </source>
</evidence>
<dbReference type="PROSITE" id="PS51674">
    <property type="entry name" value="4FE4S_WBL"/>
    <property type="match status" value="1"/>
</dbReference>
<comment type="caution">
    <text evidence="13">The sequence shown here is derived from an EMBL/GenBank/DDBJ whole genome shotgun (WGS) entry which is preliminary data.</text>
</comment>
<keyword evidence="14" id="KW-1185">Reference proteome</keyword>
<name>A0ABU7KGY2_9ACTN</name>
<evidence type="ECO:0000259" key="12">
    <source>
        <dbReference type="PROSITE" id="PS51674"/>
    </source>
</evidence>
<evidence type="ECO:0000256" key="1">
    <source>
        <dbReference type="ARBA" id="ARBA00004496"/>
    </source>
</evidence>
<keyword evidence="10 11" id="KW-0804">Transcription</keyword>
<evidence type="ECO:0000256" key="9">
    <source>
        <dbReference type="ARBA" id="ARBA00023157"/>
    </source>
</evidence>
<dbReference type="RefSeq" id="WP_330095060.1">
    <property type="nucleotide sequence ID" value="NZ_JAUZMY010000045.1"/>
</dbReference>
<dbReference type="Proteomes" id="UP001356095">
    <property type="component" value="Unassembled WGS sequence"/>
</dbReference>
<evidence type="ECO:0000256" key="3">
    <source>
        <dbReference type="ARBA" id="ARBA00022485"/>
    </source>
</evidence>
<gene>
    <name evidence="11" type="primary">whiB</name>
    <name evidence="13" type="ORF">Q8791_28935</name>
</gene>
<reference evidence="13 14" key="1">
    <citation type="submission" date="2023-08" db="EMBL/GenBank/DDBJ databases">
        <authorList>
            <person name="Girao M."/>
            <person name="Carvalho M.F."/>
        </authorList>
    </citation>
    <scope>NUCLEOTIDE SEQUENCE [LARGE SCALE GENOMIC DNA]</scope>
    <source>
        <strain evidence="13 14">CT-R113</strain>
    </source>
</reference>
<evidence type="ECO:0000256" key="11">
    <source>
        <dbReference type="HAMAP-Rule" id="MF_01479"/>
    </source>
</evidence>
<comment type="function">
    <text evidence="11">Acts as a transcriptional regulator. Probably redox-responsive. The apo- but not holo-form probably binds DNA.</text>
</comment>
<feature type="binding site" evidence="11">
    <location>
        <position position="37"/>
    </location>
    <ligand>
        <name>[4Fe-4S] cluster</name>
        <dbReference type="ChEBI" id="CHEBI:49883"/>
    </ligand>
</feature>
<keyword evidence="4 11" id="KW-0479">Metal-binding</keyword>
<feature type="binding site" evidence="11">
    <location>
        <position position="8"/>
    </location>
    <ligand>
        <name>[4Fe-4S] cluster</name>
        <dbReference type="ChEBI" id="CHEBI:49883"/>
    </ligand>
</feature>
<evidence type="ECO:0000256" key="10">
    <source>
        <dbReference type="ARBA" id="ARBA00023163"/>
    </source>
</evidence>
<sequence length="85" mass="9406">MWEESAECRDLPPGWTPNLWFPLGPVSTDVRAACDRCPVRRECLITALIREEADGIWAGLSPDQRARAFNRGRATAPPQVAEDAA</sequence>